<proteinExistence type="predicted"/>
<protein>
    <recommendedName>
        <fullName evidence="3">Beta protein</fullName>
    </recommendedName>
</protein>
<reference evidence="1 2" key="1">
    <citation type="journal article" date="2020" name="Front. Microbiol.">
        <title>Genetic Organization of the aprX-lipA2 Operon Affects the Proteolytic Potential of Pseudomonas Species in Milk.</title>
        <authorList>
            <person name="Maier C."/>
            <person name="Huptas C."/>
            <person name="von Neubeck M."/>
            <person name="Scherer S."/>
            <person name="Wenning M."/>
            <person name="Lucking G."/>
        </authorList>
    </citation>
    <scope>NUCLEOTIDE SEQUENCE [LARGE SCALE GENOMIC DNA]</scope>
    <source>
        <strain evidence="1 2">G4779</strain>
    </source>
</reference>
<comment type="caution">
    <text evidence="1">The sequence shown here is derived from an EMBL/GenBank/DDBJ whole genome shotgun (WGS) entry which is preliminary data.</text>
</comment>
<dbReference type="AlphaFoldDB" id="A0A7Y1MTX1"/>
<evidence type="ECO:0008006" key="3">
    <source>
        <dbReference type="Google" id="ProtNLM"/>
    </source>
</evidence>
<dbReference type="EMBL" id="JAAQYP010000049">
    <property type="protein sequence ID" value="NNA98138.1"/>
    <property type="molecule type" value="Genomic_DNA"/>
</dbReference>
<sequence length="377" mass="42067">MNNQYFPILKAKKGELEALSKLSPSVLARTTPIIELAKLGGKQLETAMKRTNTPFKEYFEKCSLAVSKATPKKQVMIDIFQWPANFTVETGEHILNYSIDQLAARGVIPCPIIGYDRWDIVEYKEAIKSINLVEGQFFSIRLDSVALEDMLDPDYFNEILEDITVDTGLDPASTPVIIDLADISNKSVSDAIETIQHAYEHMRSLGFTYIIAIGSSIPASVNLAVKTKDSSGTIFRKEILAWKGFLQAFPNASLYFGDYGVRNPRAAENIIAPDMNGKIRYTIENSYFIARGHSLRQDNKTAQNNVLAKAIVDSHHYMGANFSWGDLRIMECSQGKFVGSPTTWISIDTNHHISSLTTEIYEFTSQLAATVSRTEKA</sequence>
<evidence type="ECO:0000313" key="1">
    <source>
        <dbReference type="EMBL" id="NNA98138.1"/>
    </source>
</evidence>
<gene>
    <name evidence="1" type="ORF">HBO33_23525</name>
</gene>
<name>A0A7Y1MTX1_9PSED</name>
<dbReference type="Proteomes" id="UP000542111">
    <property type="component" value="Unassembled WGS sequence"/>
</dbReference>
<accession>A0A7Y1MTX1</accession>
<dbReference type="Pfam" id="PF14350">
    <property type="entry name" value="Beta_protein"/>
    <property type="match status" value="1"/>
</dbReference>
<dbReference type="RefSeq" id="WP_169898745.1">
    <property type="nucleotide sequence ID" value="NZ_JAAQYP010000049.1"/>
</dbReference>
<evidence type="ECO:0000313" key="2">
    <source>
        <dbReference type="Proteomes" id="UP000542111"/>
    </source>
</evidence>
<dbReference type="InterPro" id="IPR025683">
    <property type="entry name" value="Protein_beta"/>
</dbReference>
<organism evidence="1 2">
    <name type="scientific">Pseudomonas gessardii</name>
    <dbReference type="NCBI Taxonomy" id="78544"/>
    <lineage>
        <taxon>Bacteria</taxon>
        <taxon>Pseudomonadati</taxon>
        <taxon>Pseudomonadota</taxon>
        <taxon>Gammaproteobacteria</taxon>
        <taxon>Pseudomonadales</taxon>
        <taxon>Pseudomonadaceae</taxon>
        <taxon>Pseudomonas</taxon>
    </lineage>
</organism>